<reference evidence="1" key="1">
    <citation type="journal article" date="2014" name="Front. Microbiol.">
        <title>High frequency of phylogenetically diverse reductive dehalogenase-homologous genes in deep subseafloor sedimentary metagenomes.</title>
        <authorList>
            <person name="Kawai M."/>
            <person name="Futagami T."/>
            <person name="Toyoda A."/>
            <person name="Takaki Y."/>
            <person name="Nishi S."/>
            <person name="Hori S."/>
            <person name="Arai W."/>
            <person name="Tsubouchi T."/>
            <person name="Morono Y."/>
            <person name="Uchiyama I."/>
            <person name="Ito T."/>
            <person name="Fujiyama A."/>
            <person name="Inagaki F."/>
            <person name="Takami H."/>
        </authorList>
    </citation>
    <scope>NUCLEOTIDE SEQUENCE</scope>
    <source>
        <strain evidence="1">Expedition CK06-06</strain>
    </source>
</reference>
<sequence length="73" mass="8054">MYIKTKGRNMTLILTQLSKYGIIHASDSNISNERGELLGEGRKVFEIPHLNAGLSVAGSYFFILSNGKCVTYS</sequence>
<proteinExistence type="predicted"/>
<accession>X1KS50</accession>
<gene>
    <name evidence="1" type="ORF">S06H3_03574</name>
</gene>
<comment type="caution">
    <text evidence="1">The sequence shown here is derived from an EMBL/GenBank/DDBJ whole genome shotgun (WGS) entry which is preliminary data.</text>
</comment>
<dbReference type="EMBL" id="BARV01001179">
    <property type="protein sequence ID" value="GAH92959.1"/>
    <property type="molecule type" value="Genomic_DNA"/>
</dbReference>
<name>X1KS50_9ZZZZ</name>
<dbReference type="AlphaFoldDB" id="X1KS50"/>
<evidence type="ECO:0000313" key="1">
    <source>
        <dbReference type="EMBL" id="GAH92959.1"/>
    </source>
</evidence>
<organism evidence="1">
    <name type="scientific">marine sediment metagenome</name>
    <dbReference type="NCBI Taxonomy" id="412755"/>
    <lineage>
        <taxon>unclassified sequences</taxon>
        <taxon>metagenomes</taxon>
        <taxon>ecological metagenomes</taxon>
    </lineage>
</organism>
<protein>
    <submittedName>
        <fullName evidence="1">Uncharacterized protein</fullName>
    </submittedName>
</protein>